<organism evidence="1 2">
    <name type="scientific">Hyalomma asiaticum</name>
    <name type="common">Tick</name>
    <dbReference type="NCBI Taxonomy" id="266040"/>
    <lineage>
        <taxon>Eukaryota</taxon>
        <taxon>Metazoa</taxon>
        <taxon>Ecdysozoa</taxon>
        <taxon>Arthropoda</taxon>
        <taxon>Chelicerata</taxon>
        <taxon>Arachnida</taxon>
        <taxon>Acari</taxon>
        <taxon>Parasitiformes</taxon>
        <taxon>Ixodida</taxon>
        <taxon>Ixodoidea</taxon>
        <taxon>Ixodidae</taxon>
        <taxon>Hyalomminae</taxon>
        <taxon>Hyalomma</taxon>
    </lineage>
</organism>
<reference evidence="1" key="1">
    <citation type="submission" date="2020-05" db="EMBL/GenBank/DDBJ databases">
        <title>Large-scale comparative analyses of tick genomes elucidate their genetic diversity and vector capacities.</title>
        <authorList>
            <person name="Jia N."/>
            <person name="Wang J."/>
            <person name="Shi W."/>
            <person name="Du L."/>
            <person name="Sun Y."/>
            <person name="Zhan W."/>
            <person name="Jiang J."/>
            <person name="Wang Q."/>
            <person name="Zhang B."/>
            <person name="Ji P."/>
            <person name="Sakyi L.B."/>
            <person name="Cui X."/>
            <person name="Yuan T."/>
            <person name="Jiang B."/>
            <person name="Yang W."/>
            <person name="Lam T.T.-Y."/>
            <person name="Chang Q."/>
            <person name="Ding S."/>
            <person name="Wang X."/>
            <person name="Zhu J."/>
            <person name="Ruan X."/>
            <person name="Zhao L."/>
            <person name="Wei J."/>
            <person name="Que T."/>
            <person name="Du C."/>
            <person name="Cheng J."/>
            <person name="Dai P."/>
            <person name="Han X."/>
            <person name="Huang E."/>
            <person name="Gao Y."/>
            <person name="Liu J."/>
            <person name="Shao H."/>
            <person name="Ye R."/>
            <person name="Li L."/>
            <person name="Wei W."/>
            <person name="Wang X."/>
            <person name="Wang C."/>
            <person name="Yang T."/>
            <person name="Huo Q."/>
            <person name="Li W."/>
            <person name="Guo W."/>
            <person name="Chen H."/>
            <person name="Zhou L."/>
            <person name="Ni X."/>
            <person name="Tian J."/>
            <person name="Zhou Y."/>
            <person name="Sheng Y."/>
            <person name="Liu T."/>
            <person name="Pan Y."/>
            <person name="Xia L."/>
            <person name="Li J."/>
            <person name="Zhao F."/>
            <person name="Cao W."/>
        </authorList>
    </citation>
    <scope>NUCLEOTIDE SEQUENCE</scope>
    <source>
        <strain evidence="1">Hyas-2018</strain>
    </source>
</reference>
<evidence type="ECO:0000313" key="2">
    <source>
        <dbReference type="Proteomes" id="UP000821845"/>
    </source>
</evidence>
<dbReference type="EMBL" id="CM023483">
    <property type="protein sequence ID" value="KAH6936880.1"/>
    <property type="molecule type" value="Genomic_DNA"/>
</dbReference>
<name>A0ACB7SQD2_HYAAI</name>
<accession>A0ACB7SQD2</accession>
<gene>
    <name evidence="1" type="ORF">HPB50_023883</name>
</gene>
<dbReference type="Proteomes" id="UP000821845">
    <property type="component" value="Chromosome 3"/>
</dbReference>
<comment type="caution">
    <text evidence="1">The sequence shown here is derived from an EMBL/GenBank/DDBJ whole genome shotgun (WGS) entry which is preliminary data.</text>
</comment>
<sequence>MAIYGCAGPVSHPAGRPLALPPAFVPPLRDAHRARLSAVHGELGVGLHGPMMGRTKRTVVEVAGTAVRRATRAQDGRSASATGAITNSRTGRGSAGVKDASDAAAAANATTPSTRGSYDNAPWDVNG</sequence>
<protein>
    <submittedName>
        <fullName evidence="1">Uncharacterized protein</fullName>
    </submittedName>
</protein>
<keyword evidence="2" id="KW-1185">Reference proteome</keyword>
<evidence type="ECO:0000313" key="1">
    <source>
        <dbReference type="EMBL" id="KAH6936880.1"/>
    </source>
</evidence>
<proteinExistence type="predicted"/>